<dbReference type="InterPro" id="IPR036691">
    <property type="entry name" value="Endo/exonu/phosph_ase_sf"/>
</dbReference>
<dbReference type="InterPro" id="IPR005135">
    <property type="entry name" value="Endo/exonuclease/phosphatase"/>
</dbReference>
<proteinExistence type="predicted"/>
<dbReference type="AlphaFoldDB" id="A0AAD9V046"/>
<comment type="caution">
    <text evidence="2">The sequence shown here is derived from an EMBL/GenBank/DDBJ whole genome shotgun (WGS) entry which is preliminary data.</text>
</comment>
<reference evidence="2" key="1">
    <citation type="journal article" date="2023" name="G3 (Bethesda)">
        <title>Whole genome assembly and annotation of the endangered Caribbean coral Acropora cervicornis.</title>
        <authorList>
            <person name="Selwyn J.D."/>
            <person name="Vollmer S.V."/>
        </authorList>
    </citation>
    <scope>NUCLEOTIDE SEQUENCE</scope>
    <source>
        <strain evidence="2">K2</strain>
    </source>
</reference>
<dbReference type="SUPFAM" id="SSF56219">
    <property type="entry name" value="DNase I-like"/>
    <property type="match status" value="1"/>
</dbReference>
<feature type="domain" description="Endonuclease/exonuclease/phosphatase" evidence="1">
    <location>
        <begin position="154"/>
        <end position="362"/>
    </location>
</feature>
<evidence type="ECO:0000313" key="3">
    <source>
        <dbReference type="Proteomes" id="UP001249851"/>
    </source>
</evidence>
<sequence length="847" mass="95983">MSVEAKFEPMWLYMTFIMFFRISGQDFLKKLKKKRIVYYQSSSHHKLSSTSGFQTDRFSGSHYEIKPLSEHLWKNLKQTGILKRLRGCRGGRPRNVISSSSATFLPHLPSLDSSNSSIAVGSEQRIIHNVDANAESVISQVTSPPKKYVNFCLWNAQSIKNKTACFSDYLCEKKIDLAALTETWFNNFDSAVKAECQPDGYKLFDIARKDQRGGGIALVYRNSFVIKVVDSRPHYESFDASDLILTSSQTSRLRLSIIYRPPYSCAHPVCTGTFITKFWNYLESFVLCMEPVVICGDFNIHIDDESDPYSTALTDLLQSMALKQHVCIPTQHHGHTLDLIITRDSDNLITDLPVTDTFLSDHATVLCNLSILKGKPITRDVTFRKLKSIDLEVFTDDLRASELLLDPPTLLTDLVRSYNTTLSSLLDEHAPPCTRAIVSRLSVPWFNEETRSAKRLRRRAERKWKLSNLDADFQAFKTIKNKTTYIMNNARREFYTEFVENNSHDQRKLFCATKKLLNKKSDTALPSYCDKTSLANDMGTYFIKKISDIRAEHDNNCNFTSPVSDDPDDCFDQPSAIFSQFSILDIDAVRKLVTNAPTKTCPLDPLPTVLLKICLDDILPTLANMLNLSMQTGEFPEVWKEALVTPILKQNGLLPELQSAYRPGHSTETALLKVKNDLLLNMDGQRVTLLVLLDLSAAFDTIDHDVLHNRLSTDFGIKGTALKWFESYLSNRRQRVSIEGVTSKLFDLDFGVPQAGDDVNEKSAIGAMEVCVLYIHKWMLSDRLKLNMDKTEFLLIGTKRQLEKVNITTLRLGDTTITLSPSAVKNLGAWFDAQLNMHEHIKKTCSS</sequence>
<dbReference type="PANTHER" id="PTHR46670">
    <property type="entry name" value="ENDO/EXONUCLEASE/PHOSPHATASE DOMAIN-CONTAINING PROTEIN"/>
    <property type="match status" value="1"/>
</dbReference>
<keyword evidence="3" id="KW-1185">Reference proteome</keyword>
<dbReference type="Pfam" id="PF03372">
    <property type="entry name" value="Exo_endo_phos"/>
    <property type="match status" value="1"/>
</dbReference>
<dbReference type="Proteomes" id="UP001249851">
    <property type="component" value="Unassembled WGS sequence"/>
</dbReference>
<reference evidence="2" key="2">
    <citation type="journal article" date="2023" name="Science">
        <title>Genomic signatures of disease resistance in endangered staghorn corals.</title>
        <authorList>
            <person name="Vollmer S.V."/>
            <person name="Selwyn J.D."/>
            <person name="Despard B.A."/>
            <person name="Roesel C.L."/>
        </authorList>
    </citation>
    <scope>NUCLEOTIDE SEQUENCE</scope>
    <source>
        <strain evidence="2">K2</strain>
    </source>
</reference>
<gene>
    <name evidence="2" type="ORF">P5673_021912</name>
</gene>
<organism evidence="2 3">
    <name type="scientific">Acropora cervicornis</name>
    <name type="common">Staghorn coral</name>
    <dbReference type="NCBI Taxonomy" id="6130"/>
    <lineage>
        <taxon>Eukaryota</taxon>
        <taxon>Metazoa</taxon>
        <taxon>Cnidaria</taxon>
        <taxon>Anthozoa</taxon>
        <taxon>Hexacorallia</taxon>
        <taxon>Scleractinia</taxon>
        <taxon>Astrocoeniina</taxon>
        <taxon>Acroporidae</taxon>
        <taxon>Acropora</taxon>
    </lineage>
</organism>
<dbReference type="EMBL" id="JARQWQ010000057">
    <property type="protein sequence ID" value="KAK2556278.1"/>
    <property type="molecule type" value="Genomic_DNA"/>
</dbReference>
<protein>
    <recommendedName>
        <fullName evidence="1">Endonuclease/exonuclease/phosphatase domain-containing protein</fullName>
    </recommendedName>
</protein>
<dbReference type="Gene3D" id="3.60.10.10">
    <property type="entry name" value="Endonuclease/exonuclease/phosphatase"/>
    <property type="match status" value="1"/>
</dbReference>
<dbReference type="PANTHER" id="PTHR46670:SF3">
    <property type="entry name" value="ENDONUCLEASE_EXONUCLEASE_PHOSPHATASE DOMAIN-CONTAINING PROTEIN"/>
    <property type="match status" value="1"/>
</dbReference>
<evidence type="ECO:0000313" key="2">
    <source>
        <dbReference type="EMBL" id="KAK2556278.1"/>
    </source>
</evidence>
<name>A0AAD9V046_ACRCE</name>
<dbReference type="GO" id="GO:0003824">
    <property type="term" value="F:catalytic activity"/>
    <property type="evidence" value="ECO:0007669"/>
    <property type="project" value="InterPro"/>
</dbReference>
<evidence type="ECO:0000259" key="1">
    <source>
        <dbReference type="Pfam" id="PF03372"/>
    </source>
</evidence>
<accession>A0AAD9V046</accession>